<proteinExistence type="predicted"/>
<feature type="region of interest" description="Disordered" evidence="1">
    <location>
        <begin position="191"/>
        <end position="227"/>
    </location>
</feature>
<gene>
    <name evidence="2" type="ORF">SPIL2461_LOCUS19858</name>
</gene>
<name>A0A812WVZ2_SYMPI</name>
<organism evidence="2 3">
    <name type="scientific">Symbiodinium pilosum</name>
    <name type="common">Dinoflagellate</name>
    <dbReference type="NCBI Taxonomy" id="2952"/>
    <lineage>
        <taxon>Eukaryota</taxon>
        <taxon>Sar</taxon>
        <taxon>Alveolata</taxon>
        <taxon>Dinophyceae</taxon>
        <taxon>Suessiales</taxon>
        <taxon>Symbiodiniaceae</taxon>
        <taxon>Symbiodinium</taxon>
    </lineage>
</organism>
<protein>
    <submittedName>
        <fullName evidence="2">Uncharacterized protein</fullName>
    </submittedName>
</protein>
<feature type="compositionally biased region" description="Basic and acidic residues" evidence="1">
    <location>
        <begin position="39"/>
        <end position="51"/>
    </location>
</feature>
<keyword evidence="3" id="KW-1185">Reference proteome</keyword>
<evidence type="ECO:0000313" key="2">
    <source>
        <dbReference type="EMBL" id="CAE7704410.1"/>
    </source>
</evidence>
<accession>A0A812WVZ2</accession>
<dbReference type="Proteomes" id="UP000649617">
    <property type="component" value="Unassembled WGS sequence"/>
</dbReference>
<evidence type="ECO:0000256" key="1">
    <source>
        <dbReference type="SAM" id="MobiDB-lite"/>
    </source>
</evidence>
<dbReference type="EMBL" id="CAJNIZ010044893">
    <property type="protein sequence ID" value="CAE7704410.1"/>
    <property type="molecule type" value="Genomic_DNA"/>
</dbReference>
<evidence type="ECO:0000313" key="3">
    <source>
        <dbReference type="Proteomes" id="UP000649617"/>
    </source>
</evidence>
<dbReference type="OrthoDB" id="10357166at2759"/>
<feature type="compositionally biased region" description="Polar residues" evidence="1">
    <location>
        <begin position="52"/>
        <end position="72"/>
    </location>
</feature>
<comment type="caution">
    <text evidence="2">The sequence shown here is derived from an EMBL/GenBank/DDBJ whole genome shotgun (WGS) entry which is preliminary data.</text>
</comment>
<reference evidence="2" key="1">
    <citation type="submission" date="2021-02" db="EMBL/GenBank/DDBJ databases">
        <authorList>
            <person name="Dougan E. K."/>
            <person name="Rhodes N."/>
            <person name="Thang M."/>
            <person name="Chan C."/>
        </authorList>
    </citation>
    <scope>NUCLEOTIDE SEQUENCE</scope>
</reference>
<sequence length="269" mass="29805">MAPRKHAVSKSKQTSSEPGLVLVDDYVREEGQQRLPTIHGRDDPGASKESKSQSAPSLGVKQNTTPAPGQYVWNDNVNLRKKPVWSMMSPDRKNLDLMLGTWTPASRSLQPRAPDPGEYGAVDTCGRNGLFTSPKWSQARSSARPCLAQDPPEVVEIENKLPSSLGGHNPMHVWPPKWSVYGKDRSQLPPDIGTWTPKPNTDVRPGPGAYNLSGPPGQVRKSRWKATSRSGCTWGRRLKNLHPEERAYITQTSGARMSYGEWMRYRPGG</sequence>
<feature type="region of interest" description="Disordered" evidence="1">
    <location>
        <begin position="1"/>
        <end position="72"/>
    </location>
</feature>
<dbReference type="AlphaFoldDB" id="A0A812WVZ2"/>